<protein>
    <submittedName>
        <fullName evidence="3">Uncharacterized protein</fullName>
    </submittedName>
</protein>
<keyword evidence="2" id="KW-1133">Transmembrane helix</keyword>
<feature type="region of interest" description="Disordered" evidence="1">
    <location>
        <begin position="61"/>
        <end position="87"/>
    </location>
</feature>
<dbReference type="AlphaFoldDB" id="A0A564UE75"/>
<keyword evidence="4" id="KW-1185">Reference proteome</keyword>
<accession>A0A564UE75</accession>
<dbReference type="EMBL" id="CABHNA010000077">
    <property type="protein sequence ID" value="VUX17750.1"/>
    <property type="molecule type" value="Genomic_DNA"/>
</dbReference>
<name>A0A564UE75_9FIRM</name>
<evidence type="ECO:0000313" key="4">
    <source>
        <dbReference type="Proteomes" id="UP000363661"/>
    </source>
</evidence>
<feature type="compositionally biased region" description="Basic and acidic residues" evidence="1">
    <location>
        <begin position="67"/>
        <end position="87"/>
    </location>
</feature>
<keyword evidence="2" id="KW-0812">Transmembrane</keyword>
<dbReference type="Proteomes" id="UP000363661">
    <property type="component" value="Unassembled WGS sequence"/>
</dbReference>
<gene>
    <name evidence="3" type="ORF">RTSSTS7063_02348</name>
</gene>
<feature type="transmembrane region" description="Helical" evidence="2">
    <location>
        <begin position="16"/>
        <end position="34"/>
    </location>
</feature>
<evidence type="ECO:0000256" key="1">
    <source>
        <dbReference type="SAM" id="MobiDB-lite"/>
    </source>
</evidence>
<feature type="transmembrane region" description="Helical" evidence="2">
    <location>
        <begin position="95"/>
        <end position="113"/>
    </location>
</feature>
<evidence type="ECO:0000256" key="2">
    <source>
        <dbReference type="SAM" id="Phobius"/>
    </source>
</evidence>
<evidence type="ECO:0000313" key="3">
    <source>
        <dbReference type="EMBL" id="VUX17750.1"/>
    </source>
</evidence>
<reference evidence="3 4" key="1">
    <citation type="submission" date="2019-07" db="EMBL/GenBank/DDBJ databases">
        <authorList>
            <person name="Hibberd C M."/>
            <person name="Gehrig L. J."/>
            <person name="Chang H.-W."/>
            <person name="Venkatesh S."/>
        </authorList>
    </citation>
    <scope>NUCLEOTIDE SEQUENCE [LARGE SCALE GENOMIC DNA]</scope>
    <source>
        <strain evidence="3">Ruminococcus_torques_SSTS_Bg7063</strain>
    </source>
</reference>
<sequence length="116" mass="13221">MYLHNKKEWNDARKSLFRIIFMSIFLVCIFTLSVPRKFLAQETTDSATYAGSTSVKAYVTGNSENEQENHPEDEEHLHDESTTNAKTGDESNARIWIAILIVSMLVFGCGVKYKKI</sequence>
<keyword evidence="2" id="KW-0472">Membrane</keyword>
<proteinExistence type="predicted"/>
<organism evidence="3 4">
    <name type="scientific">[Ruminococcus] torques</name>
    <dbReference type="NCBI Taxonomy" id="33039"/>
    <lineage>
        <taxon>Bacteria</taxon>
        <taxon>Bacillati</taxon>
        <taxon>Bacillota</taxon>
        <taxon>Clostridia</taxon>
        <taxon>Lachnospirales</taxon>
        <taxon>Lachnospiraceae</taxon>
        <taxon>Mediterraneibacter</taxon>
    </lineage>
</organism>
<dbReference type="RefSeq" id="WP_144367608.1">
    <property type="nucleotide sequence ID" value="NZ_CABHNA010000077.1"/>
</dbReference>